<dbReference type="RefSeq" id="WP_015706586.1">
    <property type="nucleotide sequence ID" value="NC_015578.1"/>
</dbReference>
<proteinExistence type="predicted"/>
<evidence type="ECO:0000259" key="1">
    <source>
        <dbReference type="Pfam" id="PF00535"/>
    </source>
</evidence>
<reference evidence="3" key="1">
    <citation type="submission" date="2009-12" db="EMBL/GenBank/DDBJ databases">
        <title>Complete sequence of Treponema primitia strain ZAS-2.</title>
        <authorList>
            <person name="Tetu S.G."/>
            <person name="Matson E."/>
            <person name="Ren Q."/>
            <person name="Seshadri R."/>
            <person name="Elbourne L."/>
            <person name="Hassan K.A."/>
            <person name="Durkin A."/>
            <person name="Radune D."/>
            <person name="Mohamoud Y."/>
            <person name="Shay R."/>
            <person name="Jin S."/>
            <person name="Zhang X."/>
            <person name="Lucey K."/>
            <person name="Ballor N.R."/>
            <person name="Ottesen E."/>
            <person name="Rosenthal R."/>
            <person name="Allen A."/>
            <person name="Leadbetter J.R."/>
            <person name="Paulsen I.T."/>
        </authorList>
    </citation>
    <scope>NUCLEOTIDE SEQUENCE [LARGE SCALE GENOMIC DNA]</scope>
    <source>
        <strain evidence="3">ATCC BAA-887 / DSM 12427 / ZAS-2</strain>
    </source>
</reference>
<dbReference type="KEGG" id="tpi:TREPR_3744"/>
<gene>
    <name evidence="2" type="ordered locus">TREPR_3744</name>
</gene>
<dbReference type="PANTHER" id="PTHR43179:SF10">
    <property type="entry name" value="GLYCOSYL TRANSFERASE"/>
    <property type="match status" value="1"/>
</dbReference>
<dbReference type="STRING" id="545694.TREPR_3744"/>
<dbReference type="AlphaFoldDB" id="F5YQ98"/>
<name>F5YQ98_TREPZ</name>
<dbReference type="eggNOG" id="COG1216">
    <property type="taxonomic scope" value="Bacteria"/>
</dbReference>
<dbReference type="InterPro" id="IPR029044">
    <property type="entry name" value="Nucleotide-diphossugar_trans"/>
</dbReference>
<dbReference type="GO" id="GO:0016740">
    <property type="term" value="F:transferase activity"/>
    <property type="evidence" value="ECO:0007669"/>
    <property type="project" value="UniProtKB-KW"/>
</dbReference>
<sequence>MHSEKMISASIVLYNTDPLQLQKAIASYNPSEEKILYLIDNSPEQTNIKHILNDNGNIRYYYTGKNKGYGAGHNIAIRMALNENAQYHVVLNPDLEFEPHIIDEIVEFMEMDVSIAQVMPKVVNYKKEIQYLCKLIPTPIDLIYKRFFPGSLFKKRSFIYQLKFTSYNKQMNIPCLSGCFMFFRVSALETAGIFDERFFMYAEDIDITRRMHKLYKTIYYPKVSIIHAHAAESYHSKKMMVMHIISIIKYFNKWGWIFDNERTIINKNILKELDYERL</sequence>
<accession>F5YQ98</accession>
<reference evidence="2 3" key="2">
    <citation type="journal article" date="2011" name="ISME J.">
        <title>RNA-seq reveals cooperative metabolic interactions between two termite-gut spirochete species in co-culture.</title>
        <authorList>
            <person name="Rosenthal A.Z."/>
            <person name="Matson E.G."/>
            <person name="Eldar A."/>
            <person name="Leadbetter J.R."/>
        </authorList>
    </citation>
    <scope>NUCLEOTIDE SEQUENCE [LARGE SCALE GENOMIC DNA]</scope>
    <source>
        <strain evidence="3">ATCC BAA-887 / DSM 12427 / ZAS-2</strain>
    </source>
</reference>
<dbReference type="InterPro" id="IPR001173">
    <property type="entry name" value="Glyco_trans_2-like"/>
</dbReference>
<keyword evidence="2" id="KW-0808">Transferase</keyword>
<organism evidence="2 3">
    <name type="scientific">Treponema primitia (strain ATCC BAA-887 / DSM 12427 / ZAS-2)</name>
    <dbReference type="NCBI Taxonomy" id="545694"/>
    <lineage>
        <taxon>Bacteria</taxon>
        <taxon>Pseudomonadati</taxon>
        <taxon>Spirochaetota</taxon>
        <taxon>Spirochaetia</taxon>
        <taxon>Spirochaetales</taxon>
        <taxon>Treponemataceae</taxon>
        <taxon>Treponema</taxon>
    </lineage>
</organism>
<dbReference type="Pfam" id="PF00535">
    <property type="entry name" value="Glycos_transf_2"/>
    <property type="match status" value="1"/>
</dbReference>
<evidence type="ECO:0000313" key="2">
    <source>
        <dbReference type="EMBL" id="AEF86511.1"/>
    </source>
</evidence>
<dbReference type="SUPFAM" id="SSF53448">
    <property type="entry name" value="Nucleotide-diphospho-sugar transferases"/>
    <property type="match status" value="1"/>
</dbReference>
<dbReference type="EMBL" id="CP001843">
    <property type="protein sequence ID" value="AEF86511.1"/>
    <property type="molecule type" value="Genomic_DNA"/>
</dbReference>
<dbReference type="Gene3D" id="3.90.550.10">
    <property type="entry name" value="Spore Coat Polysaccharide Biosynthesis Protein SpsA, Chain A"/>
    <property type="match status" value="1"/>
</dbReference>
<evidence type="ECO:0000313" key="3">
    <source>
        <dbReference type="Proteomes" id="UP000009223"/>
    </source>
</evidence>
<protein>
    <submittedName>
        <fullName evidence="2">Glycosyltransferase, family 2</fullName>
    </submittedName>
</protein>
<keyword evidence="3" id="KW-1185">Reference proteome</keyword>
<dbReference type="PANTHER" id="PTHR43179">
    <property type="entry name" value="RHAMNOSYLTRANSFERASE WBBL"/>
    <property type="match status" value="1"/>
</dbReference>
<dbReference type="Proteomes" id="UP000009223">
    <property type="component" value="Chromosome"/>
</dbReference>
<dbReference type="HOGENOM" id="CLU_023845_0_4_12"/>
<feature type="domain" description="Glycosyltransferase 2-like" evidence="1">
    <location>
        <begin position="11"/>
        <end position="190"/>
    </location>
</feature>